<dbReference type="PANTHER" id="PTHR42877:SF4">
    <property type="entry name" value="FAD_NAD(P)-BINDING DOMAIN-CONTAINING PROTEIN-RELATED"/>
    <property type="match status" value="1"/>
</dbReference>
<gene>
    <name evidence="5" type="ORF">BJP34_24725</name>
</gene>
<evidence type="ECO:0000256" key="4">
    <source>
        <dbReference type="ARBA" id="ARBA00023002"/>
    </source>
</evidence>
<dbReference type="Proteomes" id="UP000177870">
    <property type="component" value="Chromosome"/>
</dbReference>
<dbReference type="STRING" id="1458985.BJP34_24725"/>
<dbReference type="GO" id="GO:0050661">
    <property type="term" value="F:NADP binding"/>
    <property type="evidence" value="ECO:0007669"/>
    <property type="project" value="InterPro"/>
</dbReference>
<name>A0A1D8TX40_9CYAN</name>
<dbReference type="OrthoDB" id="9778740at2"/>
<dbReference type="KEGG" id="mpro:BJP34_24725"/>
<dbReference type="GO" id="GO:0004499">
    <property type="term" value="F:N,N-dimethylaniline monooxygenase activity"/>
    <property type="evidence" value="ECO:0007669"/>
    <property type="project" value="InterPro"/>
</dbReference>
<keyword evidence="2" id="KW-0285">Flavoprotein</keyword>
<dbReference type="InterPro" id="IPR036188">
    <property type="entry name" value="FAD/NAD-bd_sf"/>
</dbReference>
<dbReference type="EMBL" id="CP017599">
    <property type="protein sequence ID" value="AOX02217.1"/>
    <property type="molecule type" value="Genomic_DNA"/>
</dbReference>
<evidence type="ECO:0008006" key="7">
    <source>
        <dbReference type="Google" id="ProtNLM"/>
    </source>
</evidence>
<sequence>MQVVIIGAGMSGICMAIKLKKAKINFVILEKSSRLGGTWRDNNYPGCACDIPAHLYCYSFEMKHDWNQVYPSQPEILKYLQHCTRKYNIYPHIRFNQEVISAHFNAKNSLWYVETAEKETITANILISAWGGLNLPKLPNLPSLETFKGVSFHSARWNHSFDLTDKTVAVLGTAASAVQFIPEVAKKVKQLFIFQRTPNWITNRDDRTYSAQMQWYFKNFPILMQLHRGLLYLRNDLINFPLFTTGSSIGKNLQKQLKKRIHQEIDDSRVRDAVMPSYQPGCKRILINNDFYQTLNRNNVELITDKIESITTDSLVTEPGKDYKVDAIIYATGFNYLSYKKIDIRGSNAESLADIWGNEPEAYLGISVPKFPNFFSLLGPNTGLGHSSVILMVECQVNYIIGCLNKMLREDCKSLEVKEEAMRRYYQDLWKTMEKRVWTKENCMSWYQNKDGRVFALWPGNTIQYWWATRKPVFDDYIST</sequence>
<evidence type="ECO:0000313" key="5">
    <source>
        <dbReference type="EMBL" id="AOX02217.1"/>
    </source>
</evidence>
<evidence type="ECO:0000313" key="6">
    <source>
        <dbReference type="Proteomes" id="UP000177870"/>
    </source>
</evidence>
<protein>
    <recommendedName>
        <fullName evidence="7">4-hydroxyacetophenone monooxygenase</fullName>
    </recommendedName>
</protein>
<reference evidence="6" key="1">
    <citation type="submission" date="2016-10" db="EMBL/GenBank/DDBJ databases">
        <title>Comparative genomics uncovers the prolific and rare metabolic potential of the cyanobacterial genus Moorea.</title>
        <authorList>
            <person name="Leao T."/>
            <person name="Castelao G."/>
            <person name="Korobeynikov A."/>
            <person name="Monroe E.A."/>
            <person name="Podell S."/>
            <person name="Glukhov E."/>
            <person name="Allen E."/>
            <person name="Gerwick W.H."/>
            <person name="Gerwick L."/>
        </authorList>
    </citation>
    <scope>NUCLEOTIDE SEQUENCE [LARGE SCALE GENOMIC DNA]</scope>
    <source>
        <strain evidence="6">PAL-8-15-08-1</strain>
    </source>
</reference>
<dbReference type="InterPro" id="IPR020946">
    <property type="entry name" value="Flavin_mOase-like"/>
</dbReference>
<keyword evidence="4" id="KW-0560">Oxidoreductase</keyword>
<comment type="similarity">
    <text evidence="1">Belongs to the FAD-binding monooxygenase family.</text>
</comment>
<dbReference type="RefSeq" id="WP_070394638.1">
    <property type="nucleotide sequence ID" value="NZ_CP017599.1"/>
</dbReference>
<dbReference type="AlphaFoldDB" id="A0A1D8TX40"/>
<dbReference type="PRINTS" id="PR00370">
    <property type="entry name" value="FMOXYGENASE"/>
</dbReference>
<evidence type="ECO:0000256" key="3">
    <source>
        <dbReference type="ARBA" id="ARBA00022827"/>
    </source>
</evidence>
<dbReference type="InterPro" id="IPR051209">
    <property type="entry name" value="FAD-bind_Monooxygenase_sf"/>
</dbReference>
<keyword evidence="3" id="KW-0274">FAD</keyword>
<dbReference type="Gene3D" id="3.50.50.60">
    <property type="entry name" value="FAD/NAD(P)-binding domain"/>
    <property type="match status" value="2"/>
</dbReference>
<proteinExistence type="inferred from homology"/>
<evidence type="ECO:0000256" key="2">
    <source>
        <dbReference type="ARBA" id="ARBA00022630"/>
    </source>
</evidence>
<dbReference type="InterPro" id="IPR000960">
    <property type="entry name" value="Flavin_mOase"/>
</dbReference>
<organism evidence="5 6">
    <name type="scientific">Moorena producens PAL-8-15-08-1</name>
    <dbReference type="NCBI Taxonomy" id="1458985"/>
    <lineage>
        <taxon>Bacteria</taxon>
        <taxon>Bacillati</taxon>
        <taxon>Cyanobacteriota</taxon>
        <taxon>Cyanophyceae</taxon>
        <taxon>Coleofasciculales</taxon>
        <taxon>Coleofasciculaceae</taxon>
        <taxon>Moorena</taxon>
    </lineage>
</organism>
<accession>A0A1D8TX40</accession>
<dbReference type="PANTHER" id="PTHR42877">
    <property type="entry name" value="L-ORNITHINE N(5)-MONOOXYGENASE-RELATED"/>
    <property type="match status" value="1"/>
</dbReference>
<dbReference type="GO" id="GO:0050660">
    <property type="term" value="F:flavin adenine dinucleotide binding"/>
    <property type="evidence" value="ECO:0007669"/>
    <property type="project" value="InterPro"/>
</dbReference>
<evidence type="ECO:0000256" key="1">
    <source>
        <dbReference type="ARBA" id="ARBA00010139"/>
    </source>
</evidence>
<dbReference type="SUPFAM" id="SSF51905">
    <property type="entry name" value="FAD/NAD(P)-binding domain"/>
    <property type="match status" value="1"/>
</dbReference>
<dbReference type="Pfam" id="PF00743">
    <property type="entry name" value="FMO-like"/>
    <property type="match status" value="1"/>
</dbReference>